<proteinExistence type="predicted"/>
<dbReference type="AlphaFoldDB" id="B0CCM7"/>
<evidence type="ECO:0000313" key="1">
    <source>
        <dbReference type="EMBL" id="ABW29189.1"/>
    </source>
</evidence>
<keyword evidence="2" id="KW-1185">Reference proteome</keyword>
<organism evidence="1 2">
    <name type="scientific">Acaryochloris marina (strain MBIC 11017)</name>
    <dbReference type="NCBI Taxonomy" id="329726"/>
    <lineage>
        <taxon>Bacteria</taxon>
        <taxon>Bacillati</taxon>
        <taxon>Cyanobacteriota</taxon>
        <taxon>Cyanophyceae</taxon>
        <taxon>Acaryochloridales</taxon>
        <taxon>Acaryochloridaceae</taxon>
        <taxon>Acaryochloris</taxon>
    </lineage>
</organism>
<accession>B0CCM7</accession>
<dbReference type="EMBL" id="CP000828">
    <property type="protein sequence ID" value="ABW29189.1"/>
    <property type="molecule type" value="Genomic_DNA"/>
</dbReference>
<evidence type="ECO:0000313" key="2">
    <source>
        <dbReference type="Proteomes" id="UP000000268"/>
    </source>
</evidence>
<gene>
    <name evidence="1" type="ordered locus">AM1_4209</name>
</gene>
<dbReference type="HOGENOM" id="CLU_3264069_0_0_3"/>
<sequence>MHPSPQFQGFPAQGWSDFILIAEVRMNYLVSKIEMAEDTTV</sequence>
<dbReference type="Proteomes" id="UP000000268">
    <property type="component" value="Chromosome"/>
</dbReference>
<name>B0CCM7_ACAM1</name>
<protein>
    <submittedName>
        <fullName evidence="1">Uncharacterized protein</fullName>
    </submittedName>
</protein>
<reference evidence="1 2" key="1">
    <citation type="journal article" date="2008" name="Proc. Natl. Acad. Sci. U.S.A.">
        <title>Niche adaptation and genome expansion in the chlorophyll d-producing cyanobacterium Acaryochloris marina.</title>
        <authorList>
            <person name="Swingley W.D."/>
            <person name="Chen M."/>
            <person name="Cheung P.C."/>
            <person name="Conrad A.L."/>
            <person name="Dejesa L.C."/>
            <person name="Hao J."/>
            <person name="Honchak B.M."/>
            <person name="Karbach L.E."/>
            <person name="Kurdoglu A."/>
            <person name="Lahiri S."/>
            <person name="Mastrian S.D."/>
            <person name="Miyashita H."/>
            <person name="Page L."/>
            <person name="Ramakrishna P."/>
            <person name="Satoh S."/>
            <person name="Sattley W.M."/>
            <person name="Shimada Y."/>
            <person name="Taylor H.L."/>
            <person name="Tomo T."/>
            <person name="Tsuchiya T."/>
            <person name="Wang Z.T."/>
            <person name="Raymond J."/>
            <person name="Mimuro M."/>
            <person name="Blankenship R.E."/>
            <person name="Touchman J.W."/>
        </authorList>
    </citation>
    <scope>NUCLEOTIDE SEQUENCE [LARGE SCALE GENOMIC DNA]</scope>
    <source>
        <strain evidence="2">MBIC 11017</strain>
    </source>
</reference>
<dbReference type="KEGG" id="amr:AM1_4209"/>